<dbReference type="RefSeq" id="WP_271434005.1">
    <property type="nucleotide sequence ID" value="NZ_JAQIOY010000010.1"/>
</dbReference>
<sequence>MRLKLVNLGLPKSGTTTLAFALEQAGWHVADHKVRRSHTKDPTIAGTFIARQLYEAYFDNGDPFATLGHYDALTEISALKAETSLWPQCDYAVIKAMRINHPNVKFVATWRPAADISDSMRRWQNMGKERLPKGAVPGLPRGFGKVEPERVRWIEEHYAMLRDLFGDDPRYLELPMGAQDARDRLAAHIQCDLPWWGKRNVNSETNPARGAA</sequence>
<comment type="caution">
    <text evidence="1">The sequence shown here is derived from an EMBL/GenBank/DDBJ whole genome shotgun (WGS) entry which is preliminary data.</text>
</comment>
<gene>
    <name evidence="1" type="ORF">PFY00_18100</name>
</gene>
<evidence type="ECO:0000313" key="1">
    <source>
        <dbReference type="EMBL" id="MDA7426651.1"/>
    </source>
</evidence>
<keyword evidence="2" id="KW-1185">Reference proteome</keyword>
<organism evidence="1 2">
    <name type="scientific">Thalassococcus lentus</name>
    <dbReference type="NCBI Taxonomy" id="1210524"/>
    <lineage>
        <taxon>Bacteria</taxon>
        <taxon>Pseudomonadati</taxon>
        <taxon>Pseudomonadota</taxon>
        <taxon>Alphaproteobacteria</taxon>
        <taxon>Rhodobacterales</taxon>
        <taxon>Roseobacteraceae</taxon>
        <taxon>Thalassococcus</taxon>
    </lineage>
</organism>
<reference evidence="1 2" key="1">
    <citation type="submission" date="2023-01" db="EMBL/GenBank/DDBJ databases">
        <title>Thalassococcus onchidii sp. nov., isolated from a marine invertebrate from the South China Sea.</title>
        <authorList>
            <person name="Xu S."/>
            <person name="Liu Z."/>
            <person name="Xu Y."/>
        </authorList>
    </citation>
    <scope>NUCLEOTIDE SEQUENCE [LARGE SCALE GENOMIC DNA]</scope>
    <source>
        <strain evidence="1 2">KCTC 32084</strain>
    </source>
</reference>
<dbReference type="Pfam" id="PF17784">
    <property type="entry name" value="Sulfotransfer_4"/>
    <property type="match status" value="1"/>
</dbReference>
<dbReference type="Proteomes" id="UP001210720">
    <property type="component" value="Unassembled WGS sequence"/>
</dbReference>
<accession>A0ABT4XXF2</accession>
<dbReference type="InterPro" id="IPR040632">
    <property type="entry name" value="Sulfotransfer_4"/>
</dbReference>
<dbReference type="PANTHER" id="PTHR36978:SF4">
    <property type="entry name" value="P-LOOP CONTAINING NUCLEOSIDE TRIPHOSPHATE HYDROLASE PROTEIN"/>
    <property type="match status" value="1"/>
</dbReference>
<dbReference type="InterPro" id="IPR027417">
    <property type="entry name" value="P-loop_NTPase"/>
</dbReference>
<proteinExistence type="predicted"/>
<dbReference type="SUPFAM" id="SSF52540">
    <property type="entry name" value="P-loop containing nucleoside triphosphate hydrolases"/>
    <property type="match status" value="1"/>
</dbReference>
<dbReference type="EMBL" id="JAQIOY010000010">
    <property type="protein sequence ID" value="MDA7426651.1"/>
    <property type="molecule type" value="Genomic_DNA"/>
</dbReference>
<name>A0ABT4XXF2_9RHOB</name>
<dbReference type="PANTHER" id="PTHR36978">
    <property type="entry name" value="P-LOOP CONTAINING NUCLEOTIDE TRIPHOSPHATE HYDROLASE"/>
    <property type="match status" value="1"/>
</dbReference>
<protein>
    <submittedName>
        <fullName evidence="1">Sulfotransferase family protein</fullName>
    </submittedName>
</protein>
<evidence type="ECO:0000313" key="2">
    <source>
        <dbReference type="Proteomes" id="UP001210720"/>
    </source>
</evidence>
<dbReference type="Gene3D" id="3.40.50.300">
    <property type="entry name" value="P-loop containing nucleotide triphosphate hydrolases"/>
    <property type="match status" value="1"/>
</dbReference>